<organism evidence="1 2">
    <name type="scientific">Adiantum capillus-veneris</name>
    <name type="common">Maidenhair fern</name>
    <dbReference type="NCBI Taxonomy" id="13818"/>
    <lineage>
        <taxon>Eukaryota</taxon>
        <taxon>Viridiplantae</taxon>
        <taxon>Streptophyta</taxon>
        <taxon>Embryophyta</taxon>
        <taxon>Tracheophyta</taxon>
        <taxon>Polypodiopsida</taxon>
        <taxon>Polypodiidae</taxon>
        <taxon>Polypodiales</taxon>
        <taxon>Pteridineae</taxon>
        <taxon>Pteridaceae</taxon>
        <taxon>Vittarioideae</taxon>
        <taxon>Adiantum</taxon>
    </lineage>
</organism>
<reference evidence="1" key="1">
    <citation type="submission" date="2021-01" db="EMBL/GenBank/DDBJ databases">
        <title>Adiantum capillus-veneris genome.</title>
        <authorList>
            <person name="Fang Y."/>
            <person name="Liao Q."/>
        </authorList>
    </citation>
    <scope>NUCLEOTIDE SEQUENCE</scope>
    <source>
        <strain evidence="1">H3</strain>
        <tissue evidence="1">Leaf</tissue>
    </source>
</reference>
<keyword evidence="2" id="KW-1185">Reference proteome</keyword>
<proteinExistence type="predicted"/>
<dbReference type="AlphaFoldDB" id="A0A9D4UI51"/>
<evidence type="ECO:0000313" key="2">
    <source>
        <dbReference type="Proteomes" id="UP000886520"/>
    </source>
</evidence>
<evidence type="ECO:0000313" key="1">
    <source>
        <dbReference type="EMBL" id="KAI5068338.1"/>
    </source>
</evidence>
<sequence>MLIFFSQVLKPTLSIPVIDDKRHKLNLYPCSNRILIIESCFQGLAKVSTKFASCATLSRRWRAFALLAGGTKISSFFSRERDSETLEAFQAEQLTGFCHCESEMTIRSSLHTIKDQVCFTCSGHVLYGGSLLPSRTFALQTLTALLFDSKNLLPYIPGI</sequence>
<comment type="caution">
    <text evidence="1">The sequence shown here is derived from an EMBL/GenBank/DDBJ whole genome shotgun (WGS) entry which is preliminary data.</text>
</comment>
<accession>A0A9D4UI51</accession>
<dbReference type="EMBL" id="JABFUD020000016">
    <property type="protein sequence ID" value="KAI5068338.1"/>
    <property type="molecule type" value="Genomic_DNA"/>
</dbReference>
<dbReference type="Proteomes" id="UP000886520">
    <property type="component" value="Chromosome 16"/>
</dbReference>
<gene>
    <name evidence="1" type="ORF">GOP47_0016683</name>
</gene>
<name>A0A9D4UI51_ADICA</name>
<protein>
    <submittedName>
        <fullName evidence="1">Uncharacterized protein</fullName>
    </submittedName>
</protein>